<evidence type="ECO:0000313" key="3">
    <source>
        <dbReference type="EMBL" id="MQL68714.1"/>
    </source>
</evidence>
<dbReference type="OrthoDB" id="2919534at2759"/>
<dbReference type="EMBL" id="NMUH01000020">
    <property type="protein sequence ID" value="MQL68714.1"/>
    <property type="molecule type" value="Genomic_DNA"/>
</dbReference>
<gene>
    <name evidence="3" type="ORF">Taro_000982</name>
</gene>
<feature type="region of interest" description="Disordered" evidence="1">
    <location>
        <begin position="295"/>
        <end position="315"/>
    </location>
</feature>
<reference evidence="3" key="1">
    <citation type="submission" date="2017-07" db="EMBL/GenBank/DDBJ databases">
        <title>Taro Niue Genome Assembly and Annotation.</title>
        <authorList>
            <person name="Atibalentja N."/>
            <person name="Keating K."/>
            <person name="Fields C.J."/>
        </authorList>
    </citation>
    <scope>NUCLEOTIDE SEQUENCE</scope>
    <source>
        <strain evidence="3">Niue_2</strain>
        <tissue evidence="3">Leaf</tissue>
    </source>
</reference>
<proteinExistence type="predicted"/>
<keyword evidence="4" id="KW-1185">Reference proteome</keyword>
<dbReference type="PANTHER" id="PTHR33240:SF15">
    <property type="entry name" value="GAG-PRO-LIKE PROTEIN"/>
    <property type="match status" value="1"/>
</dbReference>
<evidence type="ECO:0000256" key="1">
    <source>
        <dbReference type="SAM" id="MobiDB-lite"/>
    </source>
</evidence>
<name>A0A843TGJ9_COLES</name>
<accession>A0A843TGJ9</accession>
<dbReference type="PANTHER" id="PTHR33240">
    <property type="entry name" value="OS08G0508500 PROTEIN"/>
    <property type="match status" value="1"/>
</dbReference>
<sequence>MATPMEVDAMEASGHEETICPKKVPARAGEASHNPTSYLANGHICRVVKDSRSMRLLPLGRLRSRRKETHSLHLLLQKATEQKADLHHRVQDKTTDSLLHSQGQVQRFGVIQVYQGLPDFQRTRLKHMEFGPFLRLDELTPELVLIHALEERWDPECHAFLLSWGHMIPTLEDVVRITGLRVHGQAVIGVTYACYRELVARLLGQEMDARATLVEEEGAVADRDLRCFLVLVTWKLIFESRGDPVSYKCLPLLEDLTQRRPWETTSFHGSQGKNPGRVAEENSGHVAEQEVGLVVPPQEHAEGGSSSSDRDPTSSARLDLVERTMETMQEMLTFMMEQQQQLLSDREVASQPRAKVPIANPGYVTSPVVTSPPSVILGTGKEFHPEAPVTSIQPPMVTTIPSVAPIMAVNVVEMRASEADCFTEESAPPPAADPHGKDDLLEVNRKIEVLQCGDRAPSVLTLLSSSPIIEAITSAPIPLKLQLPKFWRYNETTNHVHHLDNFQGQVEMVKVMKIIDLDLCTAVNILTRVCTNVPFVASVAKKPPVPLADLLFCMQKYMQLESTLGVKGKLQCPTGLEVSDMLKCNIIIKDFVDGKPRTNNSDEEKAPPPAKGVVLMLAHGSTGDEDLVGLNVPHDDALVIHTDIDGYDVHQILVDNGTAPNVLFYDCFVKMTELSTNLKPITTPLFGFSGTSVTVEGSGLLGRLRGVLSTFHQKLKLPTLNGIDVVDGSQAEAQRCYVNSIKAKELVVYEYDVVPMEDSVRGEPA</sequence>
<evidence type="ECO:0000313" key="4">
    <source>
        <dbReference type="Proteomes" id="UP000652761"/>
    </source>
</evidence>
<evidence type="ECO:0000259" key="2">
    <source>
        <dbReference type="Pfam" id="PF10536"/>
    </source>
</evidence>
<comment type="caution">
    <text evidence="3">The sequence shown here is derived from an EMBL/GenBank/DDBJ whole genome shotgun (WGS) entry which is preliminary data.</text>
</comment>
<dbReference type="Pfam" id="PF10536">
    <property type="entry name" value="PMD"/>
    <property type="match status" value="1"/>
</dbReference>
<dbReference type="Proteomes" id="UP000652761">
    <property type="component" value="Unassembled WGS sequence"/>
</dbReference>
<protein>
    <recommendedName>
        <fullName evidence="2">Aminotransferase-like plant mobile domain-containing protein</fullName>
    </recommendedName>
</protein>
<dbReference type="InterPro" id="IPR019557">
    <property type="entry name" value="AminoTfrase-like_pln_mobile"/>
</dbReference>
<dbReference type="AlphaFoldDB" id="A0A843TGJ9"/>
<organism evidence="3 4">
    <name type="scientific">Colocasia esculenta</name>
    <name type="common">Wild taro</name>
    <name type="synonym">Arum esculentum</name>
    <dbReference type="NCBI Taxonomy" id="4460"/>
    <lineage>
        <taxon>Eukaryota</taxon>
        <taxon>Viridiplantae</taxon>
        <taxon>Streptophyta</taxon>
        <taxon>Embryophyta</taxon>
        <taxon>Tracheophyta</taxon>
        <taxon>Spermatophyta</taxon>
        <taxon>Magnoliopsida</taxon>
        <taxon>Liliopsida</taxon>
        <taxon>Araceae</taxon>
        <taxon>Aroideae</taxon>
        <taxon>Colocasieae</taxon>
        <taxon>Colocasia</taxon>
    </lineage>
</organism>
<feature type="domain" description="Aminotransferase-like plant mobile" evidence="2">
    <location>
        <begin position="145"/>
        <end position="258"/>
    </location>
</feature>